<keyword evidence="10 24" id="KW-0812">Transmembrane</keyword>
<dbReference type="PROSITE" id="PS00419">
    <property type="entry name" value="PHOTOSYSTEM_I_PSAAB"/>
    <property type="match status" value="1"/>
</dbReference>
<evidence type="ECO:0000256" key="21">
    <source>
        <dbReference type="ARBA" id="ARBA00026002"/>
    </source>
</evidence>
<dbReference type="NCBIfam" id="TIGR01335">
    <property type="entry name" value="psaA"/>
    <property type="match status" value="1"/>
</dbReference>
<dbReference type="GO" id="GO:0015979">
    <property type="term" value="P:photosynthesis"/>
    <property type="evidence" value="ECO:0007669"/>
    <property type="project" value="UniProtKB-UniRule"/>
</dbReference>
<evidence type="ECO:0000256" key="22">
    <source>
        <dbReference type="ARBA" id="ARBA00031004"/>
    </source>
</evidence>
<evidence type="ECO:0000256" key="13">
    <source>
        <dbReference type="ARBA" id="ARBA00022842"/>
    </source>
</evidence>
<evidence type="ECO:0000256" key="25">
    <source>
        <dbReference type="SAM" id="Phobius"/>
    </source>
</evidence>
<keyword evidence="9 24" id="KW-0602">Photosynthesis</keyword>
<evidence type="ECO:0000256" key="10">
    <source>
        <dbReference type="ARBA" id="ARBA00022692"/>
    </source>
</evidence>
<keyword evidence="26" id="KW-0934">Plastid</keyword>
<dbReference type="SMR" id="A0A140G3C5"/>
<evidence type="ECO:0000256" key="24">
    <source>
        <dbReference type="HAMAP-Rule" id="MF_00458"/>
    </source>
</evidence>
<feature type="transmembrane region" description="Helical" evidence="25">
    <location>
        <begin position="539"/>
        <end position="557"/>
    </location>
</feature>
<feature type="transmembrane region" description="Helical" evidence="25">
    <location>
        <begin position="738"/>
        <end position="761"/>
    </location>
</feature>
<dbReference type="InterPro" id="IPR020586">
    <property type="entry name" value="PSI_PsaA/B_CS"/>
</dbReference>
<reference evidence="26" key="1">
    <citation type="submission" date="2015-11" db="EMBL/GenBank/DDBJ databases">
        <authorList>
            <person name="Zhang Y."/>
            <person name="Guo Z."/>
        </authorList>
    </citation>
    <scope>NUCLEOTIDE SEQUENCE</scope>
</reference>
<evidence type="ECO:0000256" key="1">
    <source>
        <dbReference type="ARBA" id="ARBA00003162"/>
    </source>
</evidence>
<comment type="function">
    <text evidence="1 24">PsaA and PsaB bind P700, the primary electron donor of photosystem I (PSI), as well as the electron acceptors A0, A1 and FX. PSI is a plastocyanin-ferredoxin oxidoreductase, converting photonic excitation into a charge separation, which transfers an electron from the donor P700 chlorophyll pair to the spectroscopically characterized acceptors A0, A1, FX, FA and FB in turn. Oxidized P700 is reduced on the lumenal side of the thylakoid membrane by plastocyanin.</text>
</comment>
<dbReference type="InterPro" id="IPR001280">
    <property type="entry name" value="PSI_PsaA/B"/>
</dbReference>
<evidence type="ECO:0000256" key="2">
    <source>
        <dbReference type="ARBA" id="ARBA00004141"/>
    </source>
</evidence>
<comment type="subunit">
    <text evidence="21 24">The PsaA/B heterodimer binds the P700 chlorophyll special pair and subsequent electron acceptors. PSI consists of a core antenna complex that captures photons, and an electron transfer chain that converts photonic excitation into a charge separation. The eukaryotic PSI reaction center is composed of at least 11 subunits.</text>
</comment>
<dbReference type="InterPro" id="IPR036408">
    <property type="entry name" value="PSI_PsaA/B_sf"/>
</dbReference>
<evidence type="ECO:0000256" key="3">
    <source>
        <dbReference type="ARBA" id="ARBA00010598"/>
    </source>
</evidence>
<feature type="transmembrane region" description="Helical" evidence="25">
    <location>
        <begin position="162"/>
        <end position="184"/>
    </location>
</feature>
<evidence type="ECO:0000256" key="16">
    <source>
        <dbReference type="ARBA" id="ARBA00022991"/>
    </source>
</evidence>
<dbReference type="GO" id="GO:0009535">
    <property type="term" value="C:chloroplast thylakoid membrane"/>
    <property type="evidence" value="ECO:0007669"/>
    <property type="project" value="UniProtKB-SubCell"/>
</dbReference>
<dbReference type="GO" id="GO:0016491">
    <property type="term" value="F:oxidoreductase activity"/>
    <property type="evidence" value="ECO:0007669"/>
    <property type="project" value="UniProtKB-KW"/>
</dbReference>
<evidence type="ECO:0000256" key="12">
    <source>
        <dbReference type="ARBA" id="ARBA00022836"/>
    </source>
</evidence>
<keyword evidence="14 24" id="KW-0249">Electron transport</keyword>
<keyword evidence="8 24" id="KW-0148">Chlorophyll</keyword>
<dbReference type="GO" id="GO:0051539">
    <property type="term" value="F:4 iron, 4 sulfur cluster binding"/>
    <property type="evidence" value="ECO:0007669"/>
    <property type="project" value="UniProtKB-KW"/>
</dbReference>
<dbReference type="GO" id="GO:0000287">
    <property type="term" value="F:magnesium ion binding"/>
    <property type="evidence" value="ECO:0007669"/>
    <property type="project" value="UniProtKB-UniRule"/>
</dbReference>
<gene>
    <name evidence="24 26" type="primary">psaA</name>
</gene>
<evidence type="ECO:0000256" key="9">
    <source>
        <dbReference type="ARBA" id="ARBA00022531"/>
    </source>
</evidence>
<comment type="similarity">
    <text evidence="3 24">Belongs to the PsaA/PsaB family.</text>
</comment>
<dbReference type="PANTHER" id="PTHR30128:SF19">
    <property type="entry name" value="PHOTOSYSTEM I P700 CHLOROPHYLL A APOPROTEIN A1-RELATED"/>
    <property type="match status" value="1"/>
</dbReference>
<dbReference type="GO" id="GO:0009522">
    <property type="term" value="C:photosystem I"/>
    <property type="evidence" value="ECO:0007669"/>
    <property type="project" value="UniProtKB-KW"/>
</dbReference>
<geneLocation type="chloroplast" evidence="26"/>
<evidence type="ECO:0000256" key="14">
    <source>
        <dbReference type="ARBA" id="ARBA00022982"/>
    </source>
</evidence>
<keyword evidence="11 24" id="KW-0479">Metal-binding</keyword>
<keyword evidence="24" id="KW-0793">Thylakoid</keyword>
<comment type="catalytic activity">
    <reaction evidence="23 24">
        <text>reduced [plastocyanin] + hnu + oxidized [2Fe-2S]-[ferredoxin] = oxidized [plastocyanin] + reduced [2Fe-2S]-[ferredoxin]</text>
        <dbReference type="Rhea" id="RHEA:30407"/>
        <dbReference type="Rhea" id="RHEA-COMP:10000"/>
        <dbReference type="Rhea" id="RHEA-COMP:10001"/>
        <dbReference type="Rhea" id="RHEA-COMP:10039"/>
        <dbReference type="Rhea" id="RHEA-COMP:10040"/>
        <dbReference type="ChEBI" id="CHEBI:29036"/>
        <dbReference type="ChEBI" id="CHEBI:30212"/>
        <dbReference type="ChEBI" id="CHEBI:33737"/>
        <dbReference type="ChEBI" id="CHEBI:33738"/>
        <dbReference type="ChEBI" id="CHEBI:49552"/>
        <dbReference type="EC" id="1.97.1.12"/>
    </reaction>
</comment>
<dbReference type="PRINTS" id="PR00257">
    <property type="entry name" value="PHOTSYSPSAAB"/>
</dbReference>
<name>A0A140G3C5_VICSA</name>
<evidence type="ECO:0000313" key="26">
    <source>
        <dbReference type="EMBL" id="AMM06269.1"/>
    </source>
</evidence>
<feature type="binding site" description="axial binding residue" evidence="24">
    <location>
        <position position="691"/>
    </location>
    <ligand>
        <name>chlorophyll a</name>
        <dbReference type="ChEBI" id="CHEBI:58416"/>
        <label>A3</label>
    </ligand>
    <ligandPart>
        <name>Mg</name>
        <dbReference type="ChEBI" id="CHEBI:25107"/>
    </ligandPart>
</feature>
<keyword evidence="16 24" id="KW-0157">Chromophore</keyword>
<dbReference type="Pfam" id="PF00223">
    <property type="entry name" value="PsaA_PsaB"/>
    <property type="match status" value="1"/>
</dbReference>
<feature type="transmembrane region" description="Helical" evidence="25">
    <location>
        <begin position="598"/>
        <end position="618"/>
    </location>
</feature>
<organism evidence="26">
    <name type="scientific">Vicia sativa</name>
    <name type="common">Spring vetch</name>
    <name type="synonym">Tare</name>
    <dbReference type="NCBI Taxonomy" id="3908"/>
    <lineage>
        <taxon>Eukaryota</taxon>
        <taxon>Viridiplantae</taxon>
        <taxon>Streptophyta</taxon>
        <taxon>Embryophyta</taxon>
        <taxon>Tracheophyta</taxon>
        <taxon>Spermatophyta</taxon>
        <taxon>Magnoliopsida</taxon>
        <taxon>eudicotyledons</taxon>
        <taxon>Gunneridae</taxon>
        <taxon>Pentapetalae</taxon>
        <taxon>rosids</taxon>
        <taxon>fabids</taxon>
        <taxon>Fabales</taxon>
        <taxon>Fabaceae</taxon>
        <taxon>Papilionoideae</taxon>
        <taxon>50 kb inversion clade</taxon>
        <taxon>NPAAA clade</taxon>
        <taxon>Hologalegina</taxon>
        <taxon>IRL clade</taxon>
        <taxon>Fabeae</taxon>
        <taxon>Vicia</taxon>
    </lineage>
</organism>
<dbReference type="Gene3D" id="1.20.1130.10">
    <property type="entry name" value="Photosystem I PsaA/PsaB"/>
    <property type="match status" value="1"/>
</dbReference>
<keyword evidence="20 24" id="KW-0472">Membrane</keyword>
<dbReference type="HAMAP" id="MF_00458">
    <property type="entry name" value="PSI_PsaA"/>
    <property type="match status" value="1"/>
</dbReference>
<feature type="transmembrane region" description="Helical" evidence="25">
    <location>
        <begin position="398"/>
        <end position="420"/>
    </location>
</feature>
<dbReference type="EC" id="1.97.1.12" evidence="4 24"/>
<evidence type="ECO:0000256" key="23">
    <source>
        <dbReference type="ARBA" id="ARBA00048912"/>
    </source>
</evidence>
<evidence type="ECO:0000256" key="5">
    <source>
        <dbReference type="ARBA" id="ARBA00017774"/>
    </source>
</evidence>
<evidence type="ECO:0000256" key="17">
    <source>
        <dbReference type="ARBA" id="ARBA00023002"/>
    </source>
</evidence>
<sequence>MIIRSPEPKVKILVDPEVKILVDRDPIKTSFEQWAKPGHFSRTIAKGPDTTTWIWNLHADAHDFDSHTSDLEEISRKVFSAHFGQLSIIFLWLSGMYFHGARFSNYEAWLNDPTHIRPSAQVVWPIVGQEILNGDVGGGFRGIQITSGFFQIWRASGITSELQLYCTAIGALVFAALMLFAGWFHYHKAAPKLAWFQDVESMLNHHLAGLLGLGSLSWAGHQVHVSLPINQFLNAGVDPKEIPLPHEFIMNRDLLAQLYPSFSEGATPFFTLNWSKYADFLTFRGGLDPLTGGLWLTDIAHHHLAIAILFLIAGHMYRTNWGIGHGIKDILEAHKGPFTGQGHKGLYEILTTSWHAQLSINLAMLGSLTIIVAHHMYAMPPYPYLATDYGTQLSLFTHHMWIGGFLIVGAAAHAAIFMVRDYDPTTRYNDLLDRVLRHRDAIISHLNWVCIFLGFHSFGLYIHNDTMSALGRPQDMFSDTAIQLQPVFAQWIQNTHALAPGTTAPGATTSTSLTWGGGDLVAVGGKVALLPIPLGTADFLVHHIHAFTIHVTVLILLKGVLFARNSRLIPDKANLGFRFPCDGPGRGGTCQVSAWDHVFLGLFWMYNAISVVIFHFSWKMQSDVWGSINDQGVVTHITGGNFAQSSITINGWLRDFLWAQASQVIQSYGSSLSAYGLFFLGAHFVWAFSLMFLFSGRGYWQELIESIVWAHNKLKVAPATQPRALSIVQGRAVGVTHYLLGGIATTWAFFLARIIAVGYWLGGFEKHYGIKISKVLPRLSSGPHYSSYLVWYCYRTRLRESCCYYCGTSLSEYFCFSFRTISNNFSVDFRESLPCSLARKFCGMGTGSFTCKTYCSCNLGSPFWSTGCRSFYSRGCSWPSEYCLFRCLSVVVYNWFTYKCGSLYWSYFSISSFFHILISGLVTPTTKMETERFVVYKCRIPPQSSFVRTIWSQFLSLGRAFSPCGYSRIQRRICSMEYFLKCIASPSRIRATFYGSVESLCSKPRFLYSFILYFARRGNCDSNTSRGIPSSNAKFMAYRYGPSSFSYCNSFSHCWSYVLNELRYWAQYKRYFSSAYSSGGLIGAWTLGSL</sequence>
<proteinExistence type="inferred from homology"/>
<keyword evidence="18 24" id="KW-0408">Iron</keyword>
<keyword evidence="13 24" id="KW-0460">Magnesium</keyword>
<feature type="transmembrane region" description="Helical" evidence="25">
    <location>
        <begin position="672"/>
        <end position="694"/>
    </location>
</feature>
<protein>
    <recommendedName>
        <fullName evidence="5 24">Photosystem I P700 chlorophyll a apoprotein A1</fullName>
        <ecNumber evidence="4 24">1.97.1.12</ecNumber>
    </recommendedName>
    <alternativeName>
        <fullName evidence="24">PSI-A</fullName>
    </alternativeName>
    <alternativeName>
        <fullName evidence="22 24">PsaA</fullName>
    </alternativeName>
</protein>
<keyword evidence="26" id="KW-0150">Chloroplast</keyword>
<evidence type="ECO:0000256" key="4">
    <source>
        <dbReference type="ARBA" id="ARBA00013197"/>
    </source>
</evidence>
<keyword evidence="7 24" id="KW-0004">4Fe-4S</keyword>
<evidence type="ECO:0000256" key="18">
    <source>
        <dbReference type="ARBA" id="ARBA00023004"/>
    </source>
</evidence>
<dbReference type="GO" id="GO:0009055">
    <property type="term" value="F:electron transfer activity"/>
    <property type="evidence" value="ECO:0007669"/>
    <property type="project" value="UniProtKB-UniRule"/>
</dbReference>
<dbReference type="GO" id="GO:0016168">
    <property type="term" value="F:chlorophyll binding"/>
    <property type="evidence" value="ECO:0007669"/>
    <property type="project" value="UniProtKB-KW"/>
</dbReference>
<dbReference type="InterPro" id="IPR006243">
    <property type="entry name" value="PSI_PsaA"/>
</dbReference>
<feature type="binding site" description="axial binding residue" evidence="24">
    <location>
        <position position="683"/>
    </location>
    <ligand>
        <name>chlorophyll a'</name>
        <dbReference type="ChEBI" id="CHEBI:189419"/>
        <label>A1</label>
    </ligand>
    <ligandPart>
        <name>Mg</name>
        <dbReference type="ChEBI" id="CHEBI:25107"/>
    </ligandPart>
</feature>
<evidence type="ECO:0000256" key="11">
    <source>
        <dbReference type="ARBA" id="ARBA00022723"/>
    </source>
</evidence>
<keyword evidence="15 24" id="KW-1133">Transmembrane helix</keyword>
<evidence type="ECO:0000256" key="19">
    <source>
        <dbReference type="ARBA" id="ARBA00023014"/>
    </source>
</evidence>
<keyword evidence="6 24" id="KW-0813">Transport</keyword>
<comment type="subcellular location">
    <subcellularLocation>
        <location evidence="2">Membrane</location>
        <topology evidence="2">Multi-pass membrane protein</topology>
    </subcellularLocation>
    <subcellularLocation>
        <location evidence="24">Plastid</location>
        <location evidence="24">Chloroplast thylakoid membrane</location>
        <topology evidence="24">Multi-pass membrane protein</topology>
    </subcellularLocation>
</comment>
<keyword evidence="17 24" id="KW-0560">Oxidoreductase</keyword>
<keyword evidence="12 24" id="KW-0603">Photosystem I</keyword>
<feature type="binding site" evidence="24">
    <location>
        <position position="700"/>
    </location>
    <ligand>
        <name>phylloquinone</name>
        <dbReference type="ChEBI" id="CHEBI:18067"/>
        <label>A</label>
    </ligand>
</feature>
<evidence type="ECO:0000256" key="15">
    <source>
        <dbReference type="ARBA" id="ARBA00022989"/>
    </source>
</evidence>
<keyword evidence="19 24" id="KW-0411">Iron-sulfur</keyword>
<evidence type="ECO:0000256" key="20">
    <source>
        <dbReference type="ARBA" id="ARBA00023136"/>
    </source>
</evidence>
<evidence type="ECO:0000256" key="7">
    <source>
        <dbReference type="ARBA" id="ARBA00022485"/>
    </source>
</evidence>
<feature type="transmembrane region" description="Helical" evidence="25">
    <location>
        <begin position="358"/>
        <end position="378"/>
    </location>
</feature>
<feature type="binding site" evidence="24">
    <location>
        <position position="590"/>
    </location>
    <ligand>
        <name>[4Fe-4S] cluster</name>
        <dbReference type="ChEBI" id="CHEBI:49883"/>
        <note>ligand shared between dimeric partners</note>
    </ligand>
</feature>
<dbReference type="AlphaFoldDB" id="A0A140G3C5"/>
<accession>A0A140G3C5</accession>
<dbReference type="SUPFAM" id="SSF81558">
    <property type="entry name" value="Photosystem I subunits PsaA/PsaB"/>
    <property type="match status" value="1"/>
</dbReference>
<dbReference type="EMBL" id="KU053796">
    <property type="protein sequence ID" value="AMM06269.1"/>
    <property type="molecule type" value="Genomic_DNA"/>
</dbReference>
<dbReference type="PANTHER" id="PTHR30128">
    <property type="entry name" value="OUTER MEMBRANE PROTEIN, OMPA-RELATED"/>
    <property type="match status" value="1"/>
</dbReference>
<feature type="transmembrane region" description="Helical" evidence="25">
    <location>
        <begin position="441"/>
        <end position="462"/>
    </location>
</feature>
<evidence type="ECO:0000256" key="6">
    <source>
        <dbReference type="ARBA" id="ARBA00022448"/>
    </source>
</evidence>
<evidence type="ECO:0000256" key="8">
    <source>
        <dbReference type="ARBA" id="ARBA00022494"/>
    </source>
</evidence>
<feature type="binding site" evidence="24">
    <location>
        <position position="699"/>
    </location>
    <ligand>
        <name>chlorophyll a</name>
        <dbReference type="ChEBI" id="CHEBI:58416"/>
        <label>A3</label>
    </ligand>
</feature>
<feature type="binding site" evidence="24">
    <location>
        <position position="581"/>
    </location>
    <ligand>
        <name>[4Fe-4S] cluster</name>
        <dbReference type="ChEBI" id="CHEBI:49883"/>
        <note>ligand shared between dimeric partners</note>
    </ligand>
</feature>